<dbReference type="Proteomes" id="UP001279734">
    <property type="component" value="Unassembled WGS sequence"/>
</dbReference>
<evidence type="ECO:0000256" key="1">
    <source>
        <dbReference type="SAM" id="MobiDB-lite"/>
    </source>
</evidence>
<evidence type="ECO:0000313" key="2">
    <source>
        <dbReference type="EMBL" id="GMH16777.1"/>
    </source>
</evidence>
<reference evidence="2" key="1">
    <citation type="submission" date="2023-05" db="EMBL/GenBank/DDBJ databases">
        <title>Nepenthes gracilis genome sequencing.</title>
        <authorList>
            <person name="Fukushima K."/>
        </authorList>
    </citation>
    <scope>NUCLEOTIDE SEQUENCE</scope>
    <source>
        <strain evidence="2">SING2019-196</strain>
    </source>
</reference>
<proteinExistence type="predicted"/>
<organism evidence="2 3">
    <name type="scientific">Nepenthes gracilis</name>
    <name type="common">Slender pitcher plant</name>
    <dbReference type="NCBI Taxonomy" id="150966"/>
    <lineage>
        <taxon>Eukaryota</taxon>
        <taxon>Viridiplantae</taxon>
        <taxon>Streptophyta</taxon>
        <taxon>Embryophyta</taxon>
        <taxon>Tracheophyta</taxon>
        <taxon>Spermatophyta</taxon>
        <taxon>Magnoliopsida</taxon>
        <taxon>eudicotyledons</taxon>
        <taxon>Gunneridae</taxon>
        <taxon>Pentapetalae</taxon>
        <taxon>Caryophyllales</taxon>
        <taxon>Nepenthaceae</taxon>
        <taxon>Nepenthes</taxon>
    </lineage>
</organism>
<dbReference type="EMBL" id="BSYO01000017">
    <property type="protein sequence ID" value="GMH16777.1"/>
    <property type="molecule type" value="Genomic_DNA"/>
</dbReference>
<sequence length="112" mass="11917">MILAQAMISFSPKVVAKVIAVFFLGIVLLGFVAPASVAHGNNIWDLSNGKTGVGKLVPGQIRSIEDCMPSGKAKNMPLEKRRRLRPLGGESVPSPVINNLRGQFVAPPPFSP</sequence>
<evidence type="ECO:0000313" key="3">
    <source>
        <dbReference type="Proteomes" id="UP001279734"/>
    </source>
</evidence>
<comment type="caution">
    <text evidence="2">The sequence shown here is derived from an EMBL/GenBank/DDBJ whole genome shotgun (WGS) entry which is preliminary data.</text>
</comment>
<accession>A0AAD3STE6</accession>
<gene>
    <name evidence="2" type="ORF">Nepgr_018618</name>
</gene>
<feature type="region of interest" description="Disordered" evidence="1">
    <location>
        <begin position="69"/>
        <end position="90"/>
    </location>
</feature>
<protein>
    <submittedName>
        <fullName evidence="2">Uncharacterized protein</fullName>
    </submittedName>
</protein>
<name>A0AAD3STE6_NEPGR</name>
<dbReference type="AlphaFoldDB" id="A0AAD3STE6"/>
<keyword evidence="3" id="KW-1185">Reference proteome</keyword>